<evidence type="ECO:0000313" key="2">
    <source>
        <dbReference type="EMBL" id="MEU9578468.1"/>
    </source>
</evidence>
<dbReference type="Pfam" id="PF09860">
    <property type="entry name" value="DUF2087"/>
    <property type="match status" value="1"/>
</dbReference>
<protein>
    <submittedName>
        <fullName evidence="2">DUF2087 domain-containing protein</fullName>
    </submittedName>
</protein>
<evidence type="ECO:0000259" key="1">
    <source>
        <dbReference type="Pfam" id="PF09860"/>
    </source>
</evidence>
<evidence type="ECO:0000313" key="3">
    <source>
        <dbReference type="Proteomes" id="UP001551584"/>
    </source>
</evidence>
<dbReference type="RefSeq" id="WP_359272569.1">
    <property type="nucleotide sequence ID" value="NZ_JBEZNA010000028.1"/>
</dbReference>
<reference evidence="2 3" key="1">
    <citation type="submission" date="2024-06" db="EMBL/GenBank/DDBJ databases">
        <title>The Natural Products Discovery Center: Release of the First 8490 Sequenced Strains for Exploring Actinobacteria Biosynthetic Diversity.</title>
        <authorList>
            <person name="Kalkreuter E."/>
            <person name="Kautsar S.A."/>
            <person name="Yang D."/>
            <person name="Bader C.D."/>
            <person name="Teijaro C.N."/>
            <person name="Fluegel L."/>
            <person name="Davis C.M."/>
            <person name="Simpson J.R."/>
            <person name="Lauterbach L."/>
            <person name="Steele A.D."/>
            <person name="Gui C."/>
            <person name="Meng S."/>
            <person name="Li G."/>
            <person name="Viehrig K."/>
            <person name="Ye F."/>
            <person name="Su P."/>
            <person name="Kiefer A.F."/>
            <person name="Nichols A."/>
            <person name="Cepeda A.J."/>
            <person name="Yan W."/>
            <person name="Fan B."/>
            <person name="Jiang Y."/>
            <person name="Adhikari A."/>
            <person name="Zheng C.-J."/>
            <person name="Schuster L."/>
            <person name="Cowan T.M."/>
            <person name="Smanski M.J."/>
            <person name="Chevrette M.G."/>
            <person name="De Carvalho L.P.S."/>
            <person name="Shen B."/>
        </authorList>
    </citation>
    <scope>NUCLEOTIDE SEQUENCE [LARGE SCALE GENOMIC DNA]</scope>
    <source>
        <strain evidence="2 3">NPDC048117</strain>
    </source>
</reference>
<dbReference type="EMBL" id="JBEZNA010000028">
    <property type="protein sequence ID" value="MEU9578468.1"/>
    <property type="molecule type" value="Genomic_DNA"/>
</dbReference>
<dbReference type="Proteomes" id="UP001551584">
    <property type="component" value="Unassembled WGS sequence"/>
</dbReference>
<sequence length="123" mass="13739">MAYDRFREAVRRPAAPAVDHGTGDASTEALLGTFVRDGRLVRLPARWDRKRQVLRHVAERSFDVGVDHPERAVDERLAAWCAQDSPVDHVTLRRHLVDLGHLERRDGVYRRPAATPGSAGPAS</sequence>
<gene>
    <name evidence="2" type="ORF">AB0D95_14605</name>
</gene>
<comment type="caution">
    <text evidence="2">The sequence shown here is derived from an EMBL/GenBank/DDBJ whole genome shotgun (WGS) entry which is preliminary data.</text>
</comment>
<dbReference type="InterPro" id="IPR018656">
    <property type="entry name" value="DUF2087"/>
</dbReference>
<proteinExistence type="predicted"/>
<keyword evidence="3" id="KW-1185">Reference proteome</keyword>
<organism evidence="2 3">
    <name type="scientific">Streptomyces chilikensis</name>
    <dbReference type="NCBI Taxonomy" id="1194079"/>
    <lineage>
        <taxon>Bacteria</taxon>
        <taxon>Bacillati</taxon>
        <taxon>Actinomycetota</taxon>
        <taxon>Actinomycetes</taxon>
        <taxon>Kitasatosporales</taxon>
        <taxon>Streptomycetaceae</taxon>
        <taxon>Streptomyces</taxon>
    </lineage>
</organism>
<name>A0ABV3EQH5_9ACTN</name>
<accession>A0ABV3EQH5</accession>
<feature type="domain" description="DUF2087" evidence="1">
    <location>
        <begin position="39"/>
        <end position="111"/>
    </location>
</feature>